<feature type="transmembrane region" description="Helical" evidence="12">
    <location>
        <begin position="218"/>
        <end position="244"/>
    </location>
</feature>
<feature type="transmembrane region" description="Helical" evidence="12">
    <location>
        <begin position="298"/>
        <end position="318"/>
    </location>
</feature>
<evidence type="ECO:0000313" key="16">
    <source>
        <dbReference type="Proteomes" id="UP000002030"/>
    </source>
</evidence>
<keyword evidence="6" id="KW-0808">Transferase</keyword>
<dbReference type="InterPro" id="IPR013011">
    <property type="entry name" value="PTS_EIIB_2"/>
</dbReference>
<dbReference type="Pfam" id="PF02378">
    <property type="entry name" value="PTS_EIIC"/>
    <property type="match status" value="1"/>
</dbReference>
<protein>
    <submittedName>
        <fullName evidence="15">PTS system, fructose subfamily, IIC subunit</fullName>
    </submittedName>
</protein>
<proteinExistence type="predicted"/>
<dbReference type="STRING" id="525903.Taci_1684"/>
<feature type="transmembrane region" description="Helical" evidence="12">
    <location>
        <begin position="439"/>
        <end position="460"/>
    </location>
</feature>
<dbReference type="PANTHER" id="PTHR30505">
    <property type="entry name" value="FRUCTOSE-LIKE PERMEASE"/>
    <property type="match status" value="1"/>
</dbReference>
<evidence type="ECO:0000256" key="8">
    <source>
        <dbReference type="ARBA" id="ARBA00022692"/>
    </source>
</evidence>
<dbReference type="SUPFAM" id="SSF52794">
    <property type="entry name" value="PTS system IIB component-like"/>
    <property type="match status" value="1"/>
</dbReference>
<dbReference type="FunFam" id="3.40.50.2300:FF:000014">
    <property type="entry name" value="PTS system fructose-like transporter subunit IIB"/>
    <property type="match status" value="1"/>
</dbReference>
<dbReference type="InterPro" id="IPR003352">
    <property type="entry name" value="PTS_EIIC"/>
</dbReference>
<dbReference type="InterPro" id="IPR050864">
    <property type="entry name" value="Bacterial_PTS_Sugar_Transport"/>
</dbReference>
<evidence type="ECO:0000256" key="3">
    <source>
        <dbReference type="ARBA" id="ARBA00022475"/>
    </source>
</evidence>
<organism evidence="15 16">
    <name type="scientific">Thermanaerovibrio acidaminovorans (strain ATCC 49978 / DSM 6589 / Su883)</name>
    <name type="common">Selenomonas acidaminovorans</name>
    <dbReference type="NCBI Taxonomy" id="525903"/>
    <lineage>
        <taxon>Bacteria</taxon>
        <taxon>Thermotogati</taxon>
        <taxon>Synergistota</taxon>
        <taxon>Synergistia</taxon>
        <taxon>Synergistales</taxon>
        <taxon>Synergistaceae</taxon>
        <taxon>Thermanaerovibrio</taxon>
    </lineage>
</organism>
<keyword evidence="4" id="KW-0597">Phosphoprotein</keyword>
<keyword evidence="7" id="KW-0598">Phosphotransferase system</keyword>
<reference evidence="15 16" key="1">
    <citation type="journal article" date="2009" name="Stand. Genomic Sci.">
        <title>Complete genome sequence of Thermanaerovibrio acidaminovorans type strain (Su883).</title>
        <authorList>
            <person name="Chovatia M."/>
            <person name="Sikorski J."/>
            <person name="Schroder M."/>
            <person name="Lapidus A."/>
            <person name="Nolan M."/>
            <person name="Tice H."/>
            <person name="Glavina Del Rio T."/>
            <person name="Copeland A."/>
            <person name="Cheng J.F."/>
            <person name="Lucas S."/>
            <person name="Chen F."/>
            <person name="Bruce D."/>
            <person name="Goodwin L."/>
            <person name="Pitluck S."/>
            <person name="Ivanova N."/>
            <person name="Mavromatis K."/>
            <person name="Ovchinnikova G."/>
            <person name="Pati A."/>
            <person name="Chen A."/>
            <person name="Palaniappan K."/>
            <person name="Land M."/>
            <person name="Hauser L."/>
            <person name="Chang Y.J."/>
            <person name="Jeffries C.D."/>
            <person name="Chain P."/>
            <person name="Saunders E."/>
            <person name="Detter J.C."/>
            <person name="Brettin T."/>
            <person name="Rohde M."/>
            <person name="Goker M."/>
            <person name="Spring S."/>
            <person name="Bristow J."/>
            <person name="Markowitz V."/>
            <person name="Hugenholtz P."/>
            <person name="Kyrpides N.C."/>
            <person name="Klenk H.P."/>
            <person name="Eisen J.A."/>
        </authorList>
    </citation>
    <scope>NUCLEOTIDE SEQUENCE [LARGE SCALE GENOMIC DNA]</scope>
    <source>
        <strain evidence="16">ATCC 49978 / DSM 6589 / Su883</strain>
    </source>
</reference>
<evidence type="ECO:0000256" key="9">
    <source>
        <dbReference type="ARBA" id="ARBA00022777"/>
    </source>
</evidence>
<evidence type="ECO:0000256" key="10">
    <source>
        <dbReference type="ARBA" id="ARBA00022989"/>
    </source>
</evidence>
<dbReference type="HOGENOM" id="CLU_013155_0_0_0"/>
<evidence type="ECO:0000256" key="12">
    <source>
        <dbReference type="SAM" id="Phobius"/>
    </source>
</evidence>
<dbReference type="NCBIfam" id="TIGR01427">
    <property type="entry name" value="PTS_IIC_fructo"/>
    <property type="match status" value="1"/>
</dbReference>
<evidence type="ECO:0000259" key="13">
    <source>
        <dbReference type="PROSITE" id="PS51099"/>
    </source>
</evidence>
<dbReference type="Pfam" id="PF02302">
    <property type="entry name" value="PTS_IIB"/>
    <property type="match status" value="1"/>
</dbReference>
<evidence type="ECO:0000256" key="11">
    <source>
        <dbReference type="ARBA" id="ARBA00023136"/>
    </source>
</evidence>
<feature type="transmembrane region" description="Helical" evidence="12">
    <location>
        <begin position="256"/>
        <end position="278"/>
    </location>
</feature>
<evidence type="ECO:0000256" key="4">
    <source>
        <dbReference type="ARBA" id="ARBA00022553"/>
    </source>
</evidence>
<dbReference type="CDD" id="cd05569">
    <property type="entry name" value="PTS_IIB_fructose"/>
    <property type="match status" value="1"/>
</dbReference>
<feature type="transmembrane region" description="Helical" evidence="12">
    <location>
        <begin position="133"/>
        <end position="154"/>
    </location>
</feature>
<dbReference type="PROSITE" id="PS51099">
    <property type="entry name" value="PTS_EIIB_TYPE_2"/>
    <property type="match status" value="1"/>
</dbReference>
<evidence type="ECO:0000259" key="14">
    <source>
        <dbReference type="PROSITE" id="PS51104"/>
    </source>
</evidence>
<dbReference type="GO" id="GO:0090563">
    <property type="term" value="F:protein-phosphocysteine-sugar phosphotransferase activity"/>
    <property type="evidence" value="ECO:0007669"/>
    <property type="project" value="TreeGrafter"/>
</dbReference>
<dbReference type="GO" id="GO:0016301">
    <property type="term" value="F:kinase activity"/>
    <property type="evidence" value="ECO:0007669"/>
    <property type="project" value="UniProtKB-KW"/>
</dbReference>
<evidence type="ECO:0000313" key="15">
    <source>
        <dbReference type="EMBL" id="ACZ19898.1"/>
    </source>
</evidence>
<feature type="transmembrane region" description="Helical" evidence="12">
    <location>
        <begin position="399"/>
        <end position="419"/>
    </location>
</feature>
<keyword evidence="16" id="KW-1185">Reference proteome</keyword>
<name>D1B7A7_THEAS</name>
<feature type="domain" description="PTS EIIB type-2" evidence="13">
    <location>
        <begin position="1"/>
        <end position="98"/>
    </location>
</feature>
<feature type="transmembrane region" description="Helical" evidence="12">
    <location>
        <begin position="372"/>
        <end position="392"/>
    </location>
</feature>
<feature type="transmembrane region" description="Helical" evidence="12">
    <location>
        <begin position="174"/>
        <end position="198"/>
    </location>
</feature>
<evidence type="ECO:0000256" key="6">
    <source>
        <dbReference type="ARBA" id="ARBA00022679"/>
    </source>
</evidence>
<dbReference type="EnsemblBacteria" id="ACZ19898">
    <property type="protein sequence ID" value="ACZ19898"/>
    <property type="gene ID" value="Taci_1684"/>
</dbReference>
<dbReference type="AlphaFoldDB" id="D1B7A7"/>
<keyword evidence="11 12" id="KW-0472">Membrane</keyword>
<dbReference type="InterPro" id="IPR036095">
    <property type="entry name" value="PTS_EIIB-like_sf"/>
</dbReference>
<keyword evidence="8 12" id="KW-0812">Transmembrane</keyword>
<dbReference type="EMBL" id="CP001818">
    <property type="protein sequence ID" value="ACZ19898.1"/>
    <property type="molecule type" value="Genomic_DNA"/>
</dbReference>
<keyword evidence="3" id="KW-1003">Cell membrane</keyword>
<comment type="subcellular location">
    <subcellularLocation>
        <location evidence="1">Cell inner membrane</location>
        <topology evidence="1">Multi-pass membrane protein</topology>
    </subcellularLocation>
</comment>
<keyword evidence="9" id="KW-0418">Kinase</keyword>
<dbReference type="GO" id="GO:0009401">
    <property type="term" value="P:phosphoenolpyruvate-dependent sugar phosphotransferase system"/>
    <property type="evidence" value="ECO:0007669"/>
    <property type="project" value="UniProtKB-KW"/>
</dbReference>
<dbReference type="InterPro" id="IPR013014">
    <property type="entry name" value="PTS_EIIC_2"/>
</dbReference>
<dbReference type="OrthoDB" id="9782569at2"/>
<keyword evidence="5" id="KW-0762">Sugar transport</keyword>
<evidence type="ECO:0000256" key="7">
    <source>
        <dbReference type="ARBA" id="ARBA00022683"/>
    </source>
</evidence>
<feature type="domain" description="PTS EIIC type-2" evidence="14">
    <location>
        <begin position="126"/>
        <end position="464"/>
    </location>
</feature>
<dbReference type="NCBIfam" id="TIGR00829">
    <property type="entry name" value="FRU"/>
    <property type="match status" value="1"/>
</dbReference>
<dbReference type="eggNOG" id="COG1299">
    <property type="taxonomic scope" value="Bacteria"/>
</dbReference>
<sequence>MRLVAVTSCPTGIAHTYMAAEKLTKAAQARGHQIKVETQGSIGVENRLTDEEIRQAEGVIIAAGKGVDKDRFVGKRVLEVSVADGIKLADQLIERFERGDVPVLEGPSSEVQGPKLATRAEVKSPIYQNLMNGVSYMIPFVVVGGLLIALSLALGGEPTPKGLVIPQGSMWNTILQVGVASFTFMVPILSGFIAYSIADRPGLAPGMVGGYVAANGSFFGSAAGTGFIGGIVAGFVAGYVVRFIKGLRVPRMIQPVMPILVIPILGSLAVSALFIFVIGRPIAGVMEGLTAFLNGMQGSSKVILAMVLGAMIAFDMGGPVNKVAFMFGAAMIAEGHPEVMGPIAVAICVPPLGLGVATMLARSRYSSEEVEAGKAAFAMGLVGITEGAIPFAARDPLRVIPSIMVGSMVGAVVAMLSGVTDHVPHGGPIVAVLQAVDNVPMFFAAVAVGVAVTALMVNLLKGRQ</sequence>
<accession>D1B7A7</accession>
<gene>
    <name evidence="15" type="ordered locus">Taci_1684</name>
</gene>
<dbReference type="InterPro" id="IPR003353">
    <property type="entry name" value="PTS_IIB_fruc"/>
</dbReference>
<dbReference type="PATRIC" id="fig|525903.6.peg.1674"/>
<dbReference type="PANTHER" id="PTHR30505:SF0">
    <property type="entry name" value="FRUCTOSE-LIKE PTS SYSTEM EIIBC COMPONENT-RELATED"/>
    <property type="match status" value="1"/>
</dbReference>
<dbReference type="InterPro" id="IPR006327">
    <property type="entry name" value="PTS_IIC_fruc"/>
</dbReference>
<dbReference type="GO" id="GO:0005886">
    <property type="term" value="C:plasma membrane"/>
    <property type="evidence" value="ECO:0007669"/>
    <property type="project" value="UniProtKB-SubCell"/>
</dbReference>
<dbReference type="GO" id="GO:0022877">
    <property type="term" value="F:protein-N(PI)-phosphohistidine-fructose phosphotransferase system transporter activity"/>
    <property type="evidence" value="ECO:0007669"/>
    <property type="project" value="InterPro"/>
</dbReference>
<feature type="transmembrane region" description="Helical" evidence="12">
    <location>
        <begin position="339"/>
        <end position="360"/>
    </location>
</feature>
<dbReference type="KEGG" id="tai:Taci_1684"/>
<keyword evidence="2" id="KW-0813">Transport</keyword>
<dbReference type="eggNOG" id="COG1445">
    <property type="taxonomic scope" value="Bacteria"/>
</dbReference>
<dbReference type="GO" id="GO:0005351">
    <property type="term" value="F:carbohydrate:proton symporter activity"/>
    <property type="evidence" value="ECO:0007669"/>
    <property type="project" value="InterPro"/>
</dbReference>
<dbReference type="Gene3D" id="3.40.50.2300">
    <property type="match status" value="1"/>
</dbReference>
<dbReference type="RefSeq" id="WP_012870407.1">
    <property type="nucleotide sequence ID" value="NC_013522.1"/>
</dbReference>
<dbReference type="InterPro" id="IPR003501">
    <property type="entry name" value="PTS_EIIB_2/3"/>
</dbReference>
<evidence type="ECO:0000256" key="2">
    <source>
        <dbReference type="ARBA" id="ARBA00022448"/>
    </source>
</evidence>
<evidence type="ECO:0000256" key="5">
    <source>
        <dbReference type="ARBA" id="ARBA00022597"/>
    </source>
</evidence>
<dbReference type="PROSITE" id="PS51104">
    <property type="entry name" value="PTS_EIIC_TYPE_2"/>
    <property type="match status" value="1"/>
</dbReference>
<keyword evidence="10 12" id="KW-1133">Transmembrane helix</keyword>
<evidence type="ECO:0000256" key="1">
    <source>
        <dbReference type="ARBA" id="ARBA00004429"/>
    </source>
</evidence>
<dbReference type="Proteomes" id="UP000002030">
    <property type="component" value="Chromosome"/>
</dbReference>